<dbReference type="GO" id="GO:0016705">
    <property type="term" value="F:oxidoreductase activity, acting on paired donors, with incorporation or reduction of molecular oxygen"/>
    <property type="evidence" value="ECO:0007669"/>
    <property type="project" value="InterPro"/>
</dbReference>
<keyword evidence="6" id="KW-0408">Iron</keyword>
<name>A0A7R8ANL2_9EURO</name>
<organism evidence="9 10">
    <name type="scientific">Aspergillus puulaauensis</name>
    <dbReference type="NCBI Taxonomy" id="1220207"/>
    <lineage>
        <taxon>Eukaryota</taxon>
        <taxon>Fungi</taxon>
        <taxon>Dikarya</taxon>
        <taxon>Ascomycota</taxon>
        <taxon>Pezizomycotina</taxon>
        <taxon>Eurotiomycetes</taxon>
        <taxon>Eurotiomycetidae</taxon>
        <taxon>Eurotiales</taxon>
        <taxon>Aspergillaceae</taxon>
        <taxon>Aspergillus</taxon>
    </lineage>
</organism>
<evidence type="ECO:0000256" key="5">
    <source>
        <dbReference type="ARBA" id="ARBA00023002"/>
    </source>
</evidence>
<evidence type="ECO:0000256" key="4">
    <source>
        <dbReference type="ARBA" id="ARBA00022723"/>
    </source>
</evidence>
<comment type="similarity">
    <text evidence="2">Belongs to the cytochrome P450 family.</text>
</comment>
<dbReference type="GO" id="GO:0020037">
    <property type="term" value="F:heme binding"/>
    <property type="evidence" value="ECO:0007669"/>
    <property type="project" value="InterPro"/>
</dbReference>
<keyword evidence="4" id="KW-0479">Metal-binding</keyword>
<evidence type="ECO:0000256" key="6">
    <source>
        <dbReference type="ARBA" id="ARBA00023004"/>
    </source>
</evidence>
<evidence type="ECO:0000256" key="7">
    <source>
        <dbReference type="ARBA" id="ARBA00023033"/>
    </source>
</evidence>
<keyword evidence="3" id="KW-0349">Heme</keyword>
<evidence type="ECO:0008006" key="11">
    <source>
        <dbReference type="Google" id="ProtNLM"/>
    </source>
</evidence>
<dbReference type="PANTHER" id="PTHR46300">
    <property type="entry name" value="P450, PUTATIVE (EUROFUNG)-RELATED-RELATED"/>
    <property type="match status" value="1"/>
</dbReference>
<dbReference type="InterPro" id="IPR050364">
    <property type="entry name" value="Cytochrome_P450_fung"/>
</dbReference>
<dbReference type="Pfam" id="PF00067">
    <property type="entry name" value="p450"/>
    <property type="match status" value="1"/>
</dbReference>
<dbReference type="EMBL" id="AP024447">
    <property type="protein sequence ID" value="BCS25541.1"/>
    <property type="molecule type" value="Genomic_DNA"/>
</dbReference>
<keyword evidence="8" id="KW-0732">Signal</keyword>
<proteinExistence type="inferred from homology"/>
<evidence type="ECO:0000256" key="3">
    <source>
        <dbReference type="ARBA" id="ARBA00022617"/>
    </source>
</evidence>
<evidence type="ECO:0000313" key="10">
    <source>
        <dbReference type="Proteomes" id="UP000654913"/>
    </source>
</evidence>
<accession>A0A7R8ANL2</accession>
<dbReference type="SUPFAM" id="SSF48264">
    <property type="entry name" value="Cytochrome P450"/>
    <property type="match status" value="1"/>
</dbReference>
<dbReference type="InterPro" id="IPR001128">
    <property type="entry name" value="Cyt_P450"/>
</dbReference>
<comment type="cofactor">
    <cofactor evidence="1">
        <name>heme</name>
        <dbReference type="ChEBI" id="CHEBI:30413"/>
    </cofactor>
</comment>
<dbReference type="AlphaFoldDB" id="A0A7R8ANL2"/>
<dbReference type="GO" id="GO:0004497">
    <property type="term" value="F:monooxygenase activity"/>
    <property type="evidence" value="ECO:0007669"/>
    <property type="project" value="UniProtKB-KW"/>
</dbReference>
<feature type="signal peptide" evidence="8">
    <location>
        <begin position="1"/>
        <end position="17"/>
    </location>
</feature>
<sequence>MYLNLILCLAVSTGLWALKRLLSLRSCRPPLPPGPPRIPILGNIDQLPSGNGPEWLFWREHLDRYGPVSSLEVLGQTLIIFNNAEAAIEIMERKSSVTRFIPDSTFAKMRVVTILALISLD</sequence>
<dbReference type="KEGG" id="apuu:APUU_50252A"/>
<evidence type="ECO:0000313" key="9">
    <source>
        <dbReference type="EMBL" id="BCS25541.1"/>
    </source>
</evidence>
<protein>
    <recommendedName>
        <fullName evidence="11">Cytochrome P450</fullName>
    </recommendedName>
</protein>
<dbReference type="InterPro" id="IPR036396">
    <property type="entry name" value="Cyt_P450_sf"/>
</dbReference>
<keyword evidence="7" id="KW-0503">Monooxygenase</keyword>
<dbReference type="PANTHER" id="PTHR46300:SF7">
    <property type="entry name" value="P450, PUTATIVE (EUROFUNG)-RELATED"/>
    <property type="match status" value="1"/>
</dbReference>
<evidence type="ECO:0000256" key="2">
    <source>
        <dbReference type="ARBA" id="ARBA00010617"/>
    </source>
</evidence>
<gene>
    <name evidence="9" type="ORF">APUU_50252A</name>
</gene>
<reference evidence="9" key="2">
    <citation type="submission" date="2021-02" db="EMBL/GenBank/DDBJ databases">
        <title>Aspergillus puulaauensis MK2 genome sequence.</title>
        <authorList>
            <person name="Futagami T."/>
            <person name="Mori K."/>
            <person name="Kadooka C."/>
            <person name="Tanaka T."/>
        </authorList>
    </citation>
    <scope>NUCLEOTIDE SEQUENCE</scope>
    <source>
        <strain evidence="9">MK2</strain>
    </source>
</reference>
<dbReference type="GeneID" id="64975546"/>
<keyword evidence="10" id="KW-1185">Reference proteome</keyword>
<keyword evidence="5" id="KW-0560">Oxidoreductase</keyword>
<dbReference type="GO" id="GO:0005506">
    <property type="term" value="F:iron ion binding"/>
    <property type="evidence" value="ECO:0007669"/>
    <property type="project" value="InterPro"/>
</dbReference>
<reference evidence="9" key="1">
    <citation type="submission" date="2021-01" db="EMBL/GenBank/DDBJ databases">
        <authorList>
            <consortium name="Aspergillus puulaauensis MK2 genome sequencing consortium"/>
            <person name="Kazuki M."/>
            <person name="Futagami T."/>
        </authorList>
    </citation>
    <scope>NUCLEOTIDE SEQUENCE</scope>
    <source>
        <strain evidence="9">MK2</strain>
    </source>
</reference>
<evidence type="ECO:0000256" key="1">
    <source>
        <dbReference type="ARBA" id="ARBA00001971"/>
    </source>
</evidence>
<dbReference type="Gene3D" id="1.10.630.10">
    <property type="entry name" value="Cytochrome P450"/>
    <property type="match status" value="1"/>
</dbReference>
<dbReference type="Proteomes" id="UP000654913">
    <property type="component" value="Chromosome 5"/>
</dbReference>
<dbReference type="RefSeq" id="XP_041557735.1">
    <property type="nucleotide sequence ID" value="XM_041705228.1"/>
</dbReference>
<evidence type="ECO:0000256" key="8">
    <source>
        <dbReference type="SAM" id="SignalP"/>
    </source>
</evidence>
<feature type="chain" id="PRO_5030757839" description="Cytochrome P450" evidence="8">
    <location>
        <begin position="18"/>
        <end position="121"/>
    </location>
</feature>